<dbReference type="InterPro" id="IPR001129">
    <property type="entry name" value="Membr-assoc_MAPEG"/>
</dbReference>
<comment type="subcellular location">
    <subcellularLocation>
        <location evidence="1">Membrane</location>
        <topology evidence="1">Multi-pass membrane protein</topology>
    </subcellularLocation>
</comment>
<reference evidence="6 7" key="1">
    <citation type="submission" date="2016-09" db="EMBL/GenBank/DDBJ databases">
        <title>Extensive genetic diversity and differential bi-allelic expression allows diatom success in the polar Southern Ocean.</title>
        <authorList>
            <consortium name="DOE Joint Genome Institute"/>
            <person name="Mock T."/>
            <person name="Otillar R.P."/>
            <person name="Strauss J."/>
            <person name="Dupont C."/>
            <person name="Frickenhaus S."/>
            <person name="Maumus F."/>
            <person name="Mcmullan M."/>
            <person name="Sanges R."/>
            <person name="Schmutz J."/>
            <person name="Toseland A."/>
            <person name="Valas R."/>
            <person name="Veluchamy A."/>
            <person name="Ward B.J."/>
            <person name="Allen A."/>
            <person name="Barry K."/>
            <person name="Falciatore A."/>
            <person name="Ferrante M."/>
            <person name="Fortunato A.E."/>
            <person name="Gloeckner G."/>
            <person name="Gruber A."/>
            <person name="Hipkin R."/>
            <person name="Janech M."/>
            <person name="Kroth P."/>
            <person name="Leese F."/>
            <person name="Lindquist E."/>
            <person name="Lyon B.R."/>
            <person name="Martin J."/>
            <person name="Mayer C."/>
            <person name="Parker M."/>
            <person name="Quesneville H."/>
            <person name="Raymond J."/>
            <person name="Uhlig C."/>
            <person name="Valentin K.U."/>
            <person name="Worden A.Z."/>
            <person name="Armbrust E.V."/>
            <person name="Bowler C."/>
            <person name="Green B."/>
            <person name="Moulton V."/>
            <person name="Van Oosterhout C."/>
            <person name="Grigoriev I."/>
        </authorList>
    </citation>
    <scope>NUCLEOTIDE SEQUENCE [LARGE SCALE GENOMIC DNA]</scope>
    <source>
        <strain evidence="6 7">CCMP1102</strain>
    </source>
</reference>
<dbReference type="OrthoDB" id="410651at2759"/>
<dbReference type="InterPro" id="IPR050997">
    <property type="entry name" value="MAPEG"/>
</dbReference>
<keyword evidence="4 5" id="KW-0472">Membrane</keyword>
<dbReference type="GO" id="GO:0004602">
    <property type="term" value="F:glutathione peroxidase activity"/>
    <property type="evidence" value="ECO:0007669"/>
    <property type="project" value="TreeGrafter"/>
</dbReference>
<organism evidence="6 7">
    <name type="scientific">Fragilariopsis cylindrus CCMP1102</name>
    <dbReference type="NCBI Taxonomy" id="635003"/>
    <lineage>
        <taxon>Eukaryota</taxon>
        <taxon>Sar</taxon>
        <taxon>Stramenopiles</taxon>
        <taxon>Ochrophyta</taxon>
        <taxon>Bacillariophyta</taxon>
        <taxon>Bacillariophyceae</taxon>
        <taxon>Bacillariophycidae</taxon>
        <taxon>Bacillariales</taxon>
        <taxon>Bacillariaceae</taxon>
        <taxon>Fragilariopsis</taxon>
    </lineage>
</organism>
<dbReference type="GO" id="GO:0004364">
    <property type="term" value="F:glutathione transferase activity"/>
    <property type="evidence" value="ECO:0007669"/>
    <property type="project" value="TreeGrafter"/>
</dbReference>
<keyword evidence="3 5" id="KW-1133">Transmembrane helix</keyword>
<keyword evidence="2 5" id="KW-0812">Transmembrane</keyword>
<dbReference type="GO" id="GO:0005635">
    <property type="term" value="C:nuclear envelope"/>
    <property type="evidence" value="ECO:0007669"/>
    <property type="project" value="TreeGrafter"/>
</dbReference>
<evidence type="ECO:0000256" key="2">
    <source>
        <dbReference type="ARBA" id="ARBA00022692"/>
    </source>
</evidence>
<feature type="transmembrane region" description="Helical" evidence="5">
    <location>
        <begin position="127"/>
        <end position="148"/>
    </location>
</feature>
<sequence>MVYTLEVPNTYGYVVLGAGVGSVICNIVLGGPVMKARKQLDVPLPNLYATPGVHKNADEFNRIQRSHQNYMEMLDSYIAMTLLGGLQHPIACAVGTVFYYIGAILYQKGYIDKSLDVDLARYKKGGALKWIGFFTSMYSTCALAYTMITAK</sequence>
<keyword evidence="7" id="KW-1185">Reference proteome</keyword>
<accession>A0A1E7FXY8</accession>
<dbReference type="PANTHER" id="PTHR10250:SF26">
    <property type="entry name" value="GLUTATHIONE S-TRANSFERASE 3, MITOCHONDRIAL"/>
    <property type="match status" value="1"/>
</dbReference>
<dbReference type="KEGG" id="fcy:FRACYDRAFT_166712"/>
<dbReference type="PANTHER" id="PTHR10250">
    <property type="entry name" value="MICROSOMAL GLUTATHIONE S-TRANSFERASE"/>
    <property type="match status" value="1"/>
</dbReference>
<feature type="transmembrane region" description="Helical" evidence="5">
    <location>
        <begin position="12"/>
        <end position="29"/>
    </location>
</feature>
<dbReference type="InterPro" id="IPR023352">
    <property type="entry name" value="MAPEG-like_dom_sf"/>
</dbReference>
<dbReference type="SUPFAM" id="SSF161084">
    <property type="entry name" value="MAPEG domain-like"/>
    <property type="match status" value="1"/>
</dbReference>
<dbReference type="GO" id="GO:0005783">
    <property type="term" value="C:endoplasmic reticulum"/>
    <property type="evidence" value="ECO:0007669"/>
    <property type="project" value="TreeGrafter"/>
</dbReference>
<dbReference type="InParanoid" id="A0A1E7FXY8"/>
<dbReference type="Proteomes" id="UP000095751">
    <property type="component" value="Unassembled WGS sequence"/>
</dbReference>
<evidence type="ECO:0000313" key="7">
    <source>
        <dbReference type="Proteomes" id="UP000095751"/>
    </source>
</evidence>
<evidence type="ECO:0000313" key="6">
    <source>
        <dbReference type="EMBL" id="OEU23004.1"/>
    </source>
</evidence>
<proteinExistence type="predicted"/>
<feature type="transmembrane region" description="Helical" evidence="5">
    <location>
        <begin position="77"/>
        <end position="107"/>
    </location>
</feature>
<evidence type="ECO:0000256" key="5">
    <source>
        <dbReference type="SAM" id="Phobius"/>
    </source>
</evidence>
<dbReference type="Gene3D" id="1.20.120.550">
    <property type="entry name" value="Membrane associated eicosanoid/glutathione metabolism-like domain"/>
    <property type="match status" value="1"/>
</dbReference>
<dbReference type="GO" id="GO:0006691">
    <property type="term" value="P:leukotriene metabolic process"/>
    <property type="evidence" value="ECO:0007669"/>
    <property type="project" value="UniProtKB-ARBA"/>
</dbReference>
<protein>
    <submittedName>
        <fullName evidence="6">Uncharacterized protein</fullName>
    </submittedName>
</protein>
<name>A0A1E7FXY8_9STRA</name>
<gene>
    <name evidence="6" type="ORF">FRACYDRAFT_166712</name>
</gene>
<evidence type="ECO:0000256" key="3">
    <source>
        <dbReference type="ARBA" id="ARBA00022989"/>
    </source>
</evidence>
<evidence type="ECO:0000256" key="1">
    <source>
        <dbReference type="ARBA" id="ARBA00004141"/>
    </source>
</evidence>
<dbReference type="EMBL" id="KV784353">
    <property type="protein sequence ID" value="OEU23004.1"/>
    <property type="molecule type" value="Genomic_DNA"/>
</dbReference>
<dbReference type="GO" id="GO:0016020">
    <property type="term" value="C:membrane"/>
    <property type="evidence" value="ECO:0007669"/>
    <property type="project" value="UniProtKB-SubCell"/>
</dbReference>
<dbReference type="AlphaFoldDB" id="A0A1E7FXY8"/>
<evidence type="ECO:0000256" key="4">
    <source>
        <dbReference type="ARBA" id="ARBA00023136"/>
    </source>
</evidence>
<dbReference type="Pfam" id="PF01124">
    <property type="entry name" value="MAPEG"/>
    <property type="match status" value="1"/>
</dbReference>